<dbReference type="InterPro" id="IPR011010">
    <property type="entry name" value="DNA_brk_join_enz"/>
</dbReference>
<evidence type="ECO:0000313" key="8">
    <source>
        <dbReference type="Proteomes" id="UP001210120"/>
    </source>
</evidence>
<dbReference type="PANTHER" id="PTHR30349:SF81">
    <property type="entry name" value="TYROSINE RECOMBINASE XERC"/>
    <property type="match status" value="1"/>
</dbReference>
<dbReference type="SUPFAM" id="SSF56349">
    <property type="entry name" value="DNA breaking-rejoining enzymes"/>
    <property type="match status" value="1"/>
</dbReference>
<dbReference type="InterPro" id="IPR044068">
    <property type="entry name" value="CB"/>
</dbReference>
<dbReference type="Gene3D" id="1.10.150.130">
    <property type="match status" value="1"/>
</dbReference>
<evidence type="ECO:0000256" key="2">
    <source>
        <dbReference type="ARBA" id="ARBA00023125"/>
    </source>
</evidence>
<dbReference type="PROSITE" id="PS51900">
    <property type="entry name" value="CB"/>
    <property type="match status" value="1"/>
</dbReference>
<dbReference type="EMBL" id="CP115156">
    <property type="protein sequence ID" value="WBL31508.1"/>
    <property type="molecule type" value="Genomic_DNA"/>
</dbReference>
<evidence type="ECO:0000256" key="3">
    <source>
        <dbReference type="ARBA" id="ARBA00023172"/>
    </source>
</evidence>
<dbReference type="Proteomes" id="UP001210120">
    <property type="component" value="Chromosome"/>
</dbReference>
<evidence type="ECO:0000259" key="5">
    <source>
        <dbReference type="PROSITE" id="PS51898"/>
    </source>
</evidence>
<reference evidence="7" key="1">
    <citation type="submission" date="2022-12" db="EMBL/GenBank/DDBJ databases">
        <title>Genomic Characterization of Candidatus Phytoplasma sacchari in China.</title>
        <authorList>
            <person name="Zhang R.-Y."/>
        </authorList>
    </citation>
    <scope>NUCLEOTIDE SEQUENCE [LARGE SCALE GENOMIC DNA]</scope>
    <source>
        <strain evidence="7">SCWL1</strain>
    </source>
</reference>
<gene>
    <name evidence="7" type="ORF">O7R10_00370</name>
</gene>
<name>A0ABY7M3N0_9MOLU</name>
<keyword evidence="2 4" id="KW-0238">DNA-binding</keyword>
<dbReference type="Pfam" id="PF00589">
    <property type="entry name" value="Phage_integrase"/>
    <property type="match status" value="1"/>
</dbReference>
<sequence length="309" mass="36642">MKTFLKKFEFYLTNEILLSHNTVYSYINDIKQYLKFIQNNLKIKYLNKITQKNVSIFLSYIKNKNRISSKTLARKIVVIKKFHFFLKLEKKIKKNVVQSIKTPKISKKLPLVLSLKEVFLFLKKININKSFLDFRNQAIFELMYGSGLRVTELLNLTINDLNLKNLYINIMGKGNKERIVPITKYSCKTINYYLTKIRPFLLNKEKEVCYVFLNKKGERLSRQGCYKIFKSKLKLTNLKLNYSPHSLRHSFATHLLENGIDLISLQNILGHKDISTTQIYTHISQKYLKKIYLQYHPRAIQNNKNKINK</sequence>
<protein>
    <submittedName>
        <fullName evidence="7">Tyrosine recombinase</fullName>
    </submittedName>
</protein>
<feature type="domain" description="Tyr recombinase" evidence="5">
    <location>
        <begin position="108"/>
        <end position="293"/>
    </location>
</feature>
<dbReference type="Gene3D" id="1.10.443.10">
    <property type="entry name" value="Intergrase catalytic core"/>
    <property type="match status" value="1"/>
</dbReference>
<dbReference type="PROSITE" id="PS51898">
    <property type="entry name" value="TYR_RECOMBINASE"/>
    <property type="match status" value="1"/>
</dbReference>
<proteinExistence type="predicted"/>
<evidence type="ECO:0000259" key="6">
    <source>
        <dbReference type="PROSITE" id="PS51900"/>
    </source>
</evidence>
<dbReference type="InterPro" id="IPR013762">
    <property type="entry name" value="Integrase-like_cat_sf"/>
</dbReference>
<keyword evidence="1" id="KW-0229">DNA integration</keyword>
<evidence type="ECO:0000313" key="7">
    <source>
        <dbReference type="EMBL" id="WBL31508.1"/>
    </source>
</evidence>
<dbReference type="InterPro" id="IPR004107">
    <property type="entry name" value="Integrase_SAM-like_N"/>
</dbReference>
<keyword evidence="3" id="KW-0233">DNA recombination</keyword>
<dbReference type="Pfam" id="PF02899">
    <property type="entry name" value="Phage_int_SAM_1"/>
    <property type="match status" value="1"/>
</dbReference>
<dbReference type="PANTHER" id="PTHR30349">
    <property type="entry name" value="PHAGE INTEGRASE-RELATED"/>
    <property type="match status" value="1"/>
</dbReference>
<evidence type="ECO:0000256" key="1">
    <source>
        <dbReference type="ARBA" id="ARBA00022908"/>
    </source>
</evidence>
<accession>A0ABY7M3N0</accession>
<dbReference type="CDD" id="cd00798">
    <property type="entry name" value="INT_XerDC_C"/>
    <property type="match status" value="1"/>
</dbReference>
<feature type="domain" description="Core-binding (CB)" evidence="6">
    <location>
        <begin position="1"/>
        <end position="87"/>
    </location>
</feature>
<evidence type="ECO:0000256" key="4">
    <source>
        <dbReference type="PROSITE-ProRule" id="PRU01248"/>
    </source>
</evidence>
<organism evidence="7 8">
    <name type="scientific">Candidatus Phytoplasma sacchari</name>
    <dbReference type="NCBI Taxonomy" id="2609813"/>
    <lineage>
        <taxon>Bacteria</taxon>
        <taxon>Bacillati</taxon>
        <taxon>Mycoplasmatota</taxon>
        <taxon>Mollicutes</taxon>
        <taxon>Acholeplasmatales</taxon>
        <taxon>Acholeplasmataceae</taxon>
        <taxon>Candidatus Phytoplasma</taxon>
        <taxon>16SrXI (Rice yellow dwarf group)</taxon>
    </lineage>
</organism>
<dbReference type="InterPro" id="IPR010998">
    <property type="entry name" value="Integrase_recombinase_N"/>
</dbReference>
<dbReference type="InterPro" id="IPR002104">
    <property type="entry name" value="Integrase_catalytic"/>
</dbReference>
<dbReference type="InterPro" id="IPR050090">
    <property type="entry name" value="Tyrosine_recombinase_XerCD"/>
</dbReference>
<keyword evidence="8" id="KW-1185">Reference proteome</keyword>
<dbReference type="NCBIfam" id="NF001399">
    <property type="entry name" value="PRK00283.1"/>
    <property type="match status" value="1"/>
</dbReference>